<dbReference type="Proteomes" id="UP000050525">
    <property type="component" value="Unassembled WGS sequence"/>
</dbReference>
<accession>A0A151NGD2</accession>
<dbReference type="STRING" id="8496.A0A151NGD2"/>
<feature type="compositionally biased region" description="Basic and acidic residues" evidence="1">
    <location>
        <begin position="42"/>
        <end position="51"/>
    </location>
</feature>
<keyword evidence="3" id="KW-1185">Reference proteome</keyword>
<feature type="region of interest" description="Disordered" evidence="1">
    <location>
        <begin position="33"/>
        <end position="96"/>
    </location>
</feature>
<evidence type="ECO:0000256" key="1">
    <source>
        <dbReference type="SAM" id="MobiDB-lite"/>
    </source>
</evidence>
<gene>
    <name evidence="2" type="ORF">Y1Q_0017361</name>
</gene>
<proteinExistence type="predicted"/>
<evidence type="ECO:0000313" key="3">
    <source>
        <dbReference type="Proteomes" id="UP000050525"/>
    </source>
</evidence>
<comment type="caution">
    <text evidence="2">The sequence shown here is derived from an EMBL/GenBank/DDBJ whole genome shotgun (WGS) entry which is preliminary data.</text>
</comment>
<dbReference type="EMBL" id="AKHW03003057">
    <property type="protein sequence ID" value="KYO35886.1"/>
    <property type="molecule type" value="Genomic_DNA"/>
</dbReference>
<protein>
    <submittedName>
        <fullName evidence="2">Uncharacterized protein</fullName>
    </submittedName>
</protein>
<reference evidence="2 3" key="1">
    <citation type="journal article" date="2012" name="Genome Biol.">
        <title>Sequencing three crocodilian genomes to illuminate the evolution of archosaurs and amniotes.</title>
        <authorList>
            <person name="St John J.A."/>
            <person name="Braun E.L."/>
            <person name="Isberg S.R."/>
            <person name="Miles L.G."/>
            <person name="Chong A.Y."/>
            <person name="Gongora J."/>
            <person name="Dalzell P."/>
            <person name="Moran C."/>
            <person name="Bed'hom B."/>
            <person name="Abzhanov A."/>
            <person name="Burgess S.C."/>
            <person name="Cooksey A.M."/>
            <person name="Castoe T.A."/>
            <person name="Crawford N.G."/>
            <person name="Densmore L.D."/>
            <person name="Drew J.C."/>
            <person name="Edwards S.V."/>
            <person name="Faircloth B.C."/>
            <person name="Fujita M.K."/>
            <person name="Greenwold M.J."/>
            <person name="Hoffmann F.G."/>
            <person name="Howard J.M."/>
            <person name="Iguchi T."/>
            <person name="Janes D.E."/>
            <person name="Khan S.Y."/>
            <person name="Kohno S."/>
            <person name="de Koning A.J."/>
            <person name="Lance S.L."/>
            <person name="McCarthy F.M."/>
            <person name="McCormack J.E."/>
            <person name="Merchant M.E."/>
            <person name="Peterson D.G."/>
            <person name="Pollock D.D."/>
            <person name="Pourmand N."/>
            <person name="Raney B.J."/>
            <person name="Roessler K.A."/>
            <person name="Sanford J.R."/>
            <person name="Sawyer R.H."/>
            <person name="Schmidt C.J."/>
            <person name="Triplett E.W."/>
            <person name="Tuberville T.D."/>
            <person name="Venegas-Anaya M."/>
            <person name="Howard J.T."/>
            <person name="Jarvis E.D."/>
            <person name="Guillette L.J.Jr."/>
            <person name="Glenn T.C."/>
            <person name="Green R.E."/>
            <person name="Ray D.A."/>
        </authorList>
    </citation>
    <scope>NUCLEOTIDE SEQUENCE [LARGE SCALE GENOMIC DNA]</scope>
    <source>
        <strain evidence="2">KSC_2009_1</strain>
    </source>
</reference>
<feature type="compositionally biased region" description="Basic and acidic residues" evidence="1">
    <location>
        <begin position="63"/>
        <end position="80"/>
    </location>
</feature>
<name>A0A151NGD2_ALLMI</name>
<evidence type="ECO:0000313" key="2">
    <source>
        <dbReference type="EMBL" id="KYO35886.1"/>
    </source>
</evidence>
<dbReference type="AlphaFoldDB" id="A0A151NGD2"/>
<sequence length="96" mass="11535">MIITMMLQTRENLAWDPELQQCISEEFTRLFDRKTQRSQNNESKEMTKEEMTYMDMRFCSSSQERRSQRSQNSEKDERPQNNESKGSVMCVTKRLP</sequence>
<organism evidence="2 3">
    <name type="scientific">Alligator mississippiensis</name>
    <name type="common">American alligator</name>
    <dbReference type="NCBI Taxonomy" id="8496"/>
    <lineage>
        <taxon>Eukaryota</taxon>
        <taxon>Metazoa</taxon>
        <taxon>Chordata</taxon>
        <taxon>Craniata</taxon>
        <taxon>Vertebrata</taxon>
        <taxon>Euteleostomi</taxon>
        <taxon>Archelosauria</taxon>
        <taxon>Archosauria</taxon>
        <taxon>Crocodylia</taxon>
        <taxon>Alligatoridae</taxon>
        <taxon>Alligatorinae</taxon>
        <taxon>Alligator</taxon>
    </lineage>
</organism>